<keyword evidence="2" id="KW-0378">Hydrolase</keyword>
<dbReference type="InterPro" id="IPR006935">
    <property type="entry name" value="Helicase/UvrB_N"/>
</dbReference>
<evidence type="ECO:0000313" key="2">
    <source>
        <dbReference type="EMBL" id="MFB9150974.1"/>
    </source>
</evidence>
<name>A0ABV5I2R6_9RHOB</name>
<accession>A0ABV5I2R6</accession>
<proteinExistence type="predicted"/>
<keyword evidence="2" id="KW-0347">Helicase</keyword>
<dbReference type="Gene3D" id="3.40.50.300">
    <property type="entry name" value="P-loop containing nucleotide triphosphate hydrolases"/>
    <property type="match status" value="2"/>
</dbReference>
<dbReference type="SMART" id="SM00487">
    <property type="entry name" value="DEXDc"/>
    <property type="match status" value="1"/>
</dbReference>
<dbReference type="PROSITE" id="PS51192">
    <property type="entry name" value="HELICASE_ATP_BIND_1"/>
    <property type="match status" value="1"/>
</dbReference>
<evidence type="ECO:0000259" key="1">
    <source>
        <dbReference type="PROSITE" id="PS51192"/>
    </source>
</evidence>
<dbReference type="Proteomes" id="UP001589670">
    <property type="component" value="Unassembled WGS sequence"/>
</dbReference>
<dbReference type="SUPFAM" id="SSF52540">
    <property type="entry name" value="P-loop containing nucleoside triphosphate hydrolases"/>
    <property type="match status" value="2"/>
</dbReference>
<dbReference type="InterPro" id="IPR027417">
    <property type="entry name" value="P-loop_NTPase"/>
</dbReference>
<keyword evidence="2" id="KW-0547">Nucleotide-binding</keyword>
<feature type="domain" description="Helicase ATP-binding" evidence="1">
    <location>
        <begin position="176"/>
        <end position="366"/>
    </location>
</feature>
<dbReference type="InterPro" id="IPR013670">
    <property type="entry name" value="EcoEI_R_C_dom"/>
</dbReference>
<dbReference type="CDD" id="cd18799">
    <property type="entry name" value="SF2_C_EcoAI-like"/>
    <property type="match status" value="1"/>
</dbReference>
<dbReference type="EMBL" id="JBHMEC010000023">
    <property type="protein sequence ID" value="MFB9150974.1"/>
    <property type="molecule type" value="Genomic_DNA"/>
</dbReference>
<sequence>MSPEVNQSPEQLARDQIDDRLRASGWHVQDKEALDFSAGLGIAVREYQTDVGPADYVLFVDRQAVGVIEAKPDSWGVKLTSVEEQSEGYANAKLKWVSNAEPLPFLYESTGQVTRFTNGRDPAPRSREVFTFHRPETLKAWAQAPRSFRSGIAALPNLNPDGLRDCQIKAITNLETSLKADKPRALVQMATGSGKTFTAITQVYRLLKHAGARRILFLVDTKNLGEQAEQEFMAFIPNDDNRKFTELYNVQRLTSPSIANDSQVVISTIQRMYATLKGEELNEGAEEENPAEQKWRRKEPLPVVYNPKLPPEYFDVVVIDECHRSIYNLWRQVIEYFDAYLTGLTATPDNRTYGFFQKNVVSEYTHDKAVADRVNVGNEIFLIDTEITQGGETLQPEQLVEKRERETRARRWETQDDELAYAATQLDRSVVNSDQIRTVIRTFHDKWPEIFPGRTELPKTLIFAKTDSHADDIIQTVRQEFGEGNDFCRKITNGAKNPKSSLSEFRNAYYPRIAVTVDMIATGTDVKPLECLIFMRDVKSKNYFEQMKGRGTRVLDPDDLKKVTPSAQAKTHYVIVDAVGVTKSLKTASQPLDTKPSIPFKDLAMGLMMGDRSEETVSSLAARLSRLDNKLGAKDQEKITTEAGTSLTAIVRDLFDAIDPDKVEADAKAAGHPEPDDTAMQAARDERVKHAANVFTGPLITLMDTIRRDNEQTIDHDNLDTLLRAEWAGDVAENAKRIAQEFEDYLTENRDEIEALSIYFNTPARRAEVNYAMVKDVLKKLTEDRPRLAPLTVWRAYAHLDDYKGSGPASDLTALVALIRRVTGLDDTLTRHSERVRRNFQNWVLNRHAGHGEKFTEEQMDWLRMIRDHLATSFTIERDDLEMAPFDGKGGMGQMYALFGDGMDEVMTEMNEALSA</sequence>
<dbReference type="Gene3D" id="3.90.1570.30">
    <property type="match status" value="1"/>
</dbReference>
<evidence type="ECO:0000313" key="3">
    <source>
        <dbReference type="Proteomes" id="UP001589670"/>
    </source>
</evidence>
<dbReference type="InterPro" id="IPR050742">
    <property type="entry name" value="Helicase_Restrict-Modif_Enz"/>
</dbReference>
<dbReference type="PANTHER" id="PTHR47396:SF1">
    <property type="entry name" value="ATP-DEPENDENT HELICASE IRC3-RELATED"/>
    <property type="match status" value="1"/>
</dbReference>
<protein>
    <submittedName>
        <fullName evidence="2">DEAD/DEAH box helicase family protein</fullName>
    </submittedName>
</protein>
<dbReference type="InterPro" id="IPR014001">
    <property type="entry name" value="Helicase_ATP-bd"/>
</dbReference>
<dbReference type="PANTHER" id="PTHR47396">
    <property type="entry name" value="TYPE I RESTRICTION ENZYME ECOKI R PROTEIN"/>
    <property type="match status" value="1"/>
</dbReference>
<organism evidence="2 3">
    <name type="scientific">Roseovarius ramblicola</name>
    <dbReference type="NCBI Taxonomy" id="2022336"/>
    <lineage>
        <taxon>Bacteria</taxon>
        <taxon>Pseudomonadati</taxon>
        <taxon>Pseudomonadota</taxon>
        <taxon>Alphaproteobacteria</taxon>
        <taxon>Rhodobacterales</taxon>
        <taxon>Roseobacteraceae</taxon>
        <taxon>Roseovarius</taxon>
    </lineage>
</organism>
<dbReference type="GO" id="GO:0004386">
    <property type="term" value="F:helicase activity"/>
    <property type="evidence" value="ECO:0007669"/>
    <property type="project" value="UniProtKB-KW"/>
</dbReference>
<dbReference type="Pfam" id="PF08463">
    <property type="entry name" value="EcoEI_R_C"/>
    <property type="match status" value="1"/>
</dbReference>
<keyword evidence="2" id="KW-0067">ATP-binding</keyword>
<gene>
    <name evidence="2" type="ORF">ACFFU4_14560</name>
</gene>
<comment type="caution">
    <text evidence="2">The sequence shown here is derived from an EMBL/GenBank/DDBJ whole genome shotgun (WGS) entry which is preliminary data.</text>
</comment>
<dbReference type="RefSeq" id="WP_377070540.1">
    <property type="nucleotide sequence ID" value="NZ_JBHMEC010000023.1"/>
</dbReference>
<keyword evidence="3" id="KW-1185">Reference proteome</keyword>
<reference evidence="2 3" key="1">
    <citation type="submission" date="2024-09" db="EMBL/GenBank/DDBJ databases">
        <authorList>
            <person name="Sun Q."/>
            <person name="Mori K."/>
        </authorList>
    </citation>
    <scope>NUCLEOTIDE SEQUENCE [LARGE SCALE GENOMIC DNA]</scope>
    <source>
        <strain evidence="2 3">CECT 9424</strain>
    </source>
</reference>
<dbReference type="CDD" id="cd18032">
    <property type="entry name" value="DEXHc_RE_I_III_res"/>
    <property type="match status" value="1"/>
</dbReference>
<dbReference type="Pfam" id="PF04851">
    <property type="entry name" value="ResIII"/>
    <property type="match status" value="1"/>
</dbReference>